<dbReference type="Proteomes" id="UP001596050">
    <property type="component" value="Unassembled WGS sequence"/>
</dbReference>
<dbReference type="InterPro" id="IPR007630">
    <property type="entry name" value="RNA_pol_sigma70_r4"/>
</dbReference>
<dbReference type="Gene3D" id="1.20.140.160">
    <property type="match status" value="1"/>
</dbReference>
<dbReference type="NCBIfam" id="TIGR02937">
    <property type="entry name" value="sigma70-ECF"/>
    <property type="match status" value="1"/>
</dbReference>
<dbReference type="InterPro" id="IPR014284">
    <property type="entry name" value="RNA_pol_sigma-70_dom"/>
</dbReference>
<protein>
    <submittedName>
        <fullName evidence="8">FliA/WhiG family RNA polymerase sigma factor</fullName>
    </submittedName>
</protein>
<keyword evidence="4" id="KW-0804">Transcription</keyword>
<evidence type="ECO:0000256" key="3">
    <source>
        <dbReference type="ARBA" id="ARBA00023125"/>
    </source>
</evidence>
<dbReference type="SUPFAM" id="SSF88659">
    <property type="entry name" value="Sigma3 and sigma4 domains of RNA polymerase sigma factors"/>
    <property type="match status" value="2"/>
</dbReference>
<dbReference type="InterPro" id="IPR007627">
    <property type="entry name" value="RNA_pol_sigma70_r2"/>
</dbReference>
<evidence type="ECO:0000259" key="5">
    <source>
        <dbReference type="Pfam" id="PF04539"/>
    </source>
</evidence>
<dbReference type="Pfam" id="PF04539">
    <property type="entry name" value="Sigma70_r3"/>
    <property type="match status" value="1"/>
</dbReference>
<dbReference type="Pfam" id="PF04545">
    <property type="entry name" value="Sigma70_r4"/>
    <property type="match status" value="1"/>
</dbReference>
<evidence type="ECO:0000256" key="2">
    <source>
        <dbReference type="ARBA" id="ARBA00023082"/>
    </source>
</evidence>
<dbReference type="Gene3D" id="1.10.1740.10">
    <property type="match status" value="1"/>
</dbReference>
<dbReference type="InterPro" id="IPR012845">
    <property type="entry name" value="RNA_pol_sigma_FliA_WhiG"/>
</dbReference>
<dbReference type="SUPFAM" id="SSF88946">
    <property type="entry name" value="Sigma2 domain of RNA polymerase sigma factors"/>
    <property type="match status" value="1"/>
</dbReference>
<evidence type="ECO:0000256" key="4">
    <source>
        <dbReference type="ARBA" id="ARBA00023163"/>
    </source>
</evidence>
<keyword evidence="3" id="KW-0238">DNA-binding</keyword>
<dbReference type="InterPro" id="IPR000943">
    <property type="entry name" value="RNA_pol_sigma70"/>
</dbReference>
<dbReference type="InterPro" id="IPR007624">
    <property type="entry name" value="RNA_pol_sigma70_r3"/>
</dbReference>
<feature type="domain" description="RNA polymerase sigma-70 region 2" evidence="6">
    <location>
        <begin position="36"/>
        <end position="105"/>
    </location>
</feature>
<evidence type="ECO:0000256" key="1">
    <source>
        <dbReference type="ARBA" id="ARBA00023015"/>
    </source>
</evidence>
<evidence type="ECO:0000313" key="9">
    <source>
        <dbReference type="Proteomes" id="UP001596050"/>
    </source>
</evidence>
<sequence length="246" mass="27293">MAYSADYLDTAGAGEYQEAAVASGMSAREEQQHLVAYAPLVKRIVRQLNSQVSGAMSREDMEQIGLMGLLEALRRYGAPDTGFGSFASLRIRGAILDELRRQDWRPRAVRQDAHRVRDALRALTRSLGREPTPQEAADSLGITQEAYFEHLLDDSAEEMLSFDEVLQEALDPANSTPGPEEAFMVRRSLEQALGGLSEKEQRVIQMIYEFELSYKEIAAVLDLSDARVCQLNKSALAKMKAALGPR</sequence>
<dbReference type="EMBL" id="JBHSMU010000003">
    <property type="protein sequence ID" value="MFC5458266.1"/>
    <property type="molecule type" value="Genomic_DNA"/>
</dbReference>
<comment type="caution">
    <text evidence="8">The sequence shown here is derived from an EMBL/GenBank/DDBJ whole genome shotgun (WGS) entry which is preliminary data.</text>
</comment>
<evidence type="ECO:0000313" key="8">
    <source>
        <dbReference type="EMBL" id="MFC5458266.1"/>
    </source>
</evidence>
<name>A0ABW0L0T1_9BURK</name>
<dbReference type="InterPro" id="IPR013324">
    <property type="entry name" value="RNA_pol_sigma_r3/r4-like"/>
</dbReference>
<organism evidence="8 9">
    <name type="scientific">Massilia niabensis</name>
    <dbReference type="NCBI Taxonomy" id="544910"/>
    <lineage>
        <taxon>Bacteria</taxon>
        <taxon>Pseudomonadati</taxon>
        <taxon>Pseudomonadota</taxon>
        <taxon>Betaproteobacteria</taxon>
        <taxon>Burkholderiales</taxon>
        <taxon>Oxalobacteraceae</taxon>
        <taxon>Telluria group</taxon>
        <taxon>Massilia</taxon>
    </lineage>
</organism>
<dbReference type="NCBIfam" id="TIGR02479">
    <property type="entry name" value="FliA_WhiG"/>
    <property type="match status" value="1"/>
</dbReference>
<evidence type="ECO:0000259" key="7">
    <source>
        <dbReference type="Pfam" id="PF04545"/>
    </source>
</evidence>
<proteinExistence type="predicted"/>
<dbReference type="Pfam" id="PF04542">
    <property type="entry name" value="Sigma70_r2"/>
    <property type="match status" value="1"/>
</dbReference>
<dbReference type="PANTHER" id="PTHR30385">
    <property type="entry name" value="SIGMA FACTOR F FLAGELLAR"/>
    <property type="match status" value="1"/>
</dbReference>
<dbReference type="NCBIfam" id="NF005413">
    <property type="entry name" value="PRK06986.1"/>
    <property type="match status" value="1"/>
</dbReference>
<dbReference type="PRINTS" id="PR00046">
    <property type="entry name" value="SIGMA70FCT"/>
</dbReference>
<feature type="domain" description="RNA polymerase sigma-70 region 3" evidence="5">
    <location>
        <begin position="115"/>
        <end position="153"/>
    </location>
</feature>
<keyword evidence="1" id="KW-0805">Transcription regulation</keyword>
<keyword evidence="9" id="KW-1185">Reference proteome</keyword>
<gene>
    <name evidence="8" type="ORF">ACFPN5_00415</name>
</gene>
<dbReference type="CDD" id="cd06171">
    <property type="entry name" value="Sigma70_r4"/>
    <property type="match status" value="1"/>
</dbReference>
<feature type="domain" description="RNA polymerase sigma-70 region 4" evidence="7">
    <location>
        <begin position="192"/>
        <end position="240"/>
    </location>
</feature>
<accession>A0ABW0L0T1</accession>
<reference evidence="9" key="1">
    <citation type="journal article" date="2019" name="Int. J. Syst. Evol. Microbiol.">
        <title>The Global Catalogue of Microorganisms (GCM) 10K type strain sequencing project: providing services to taxonomists for standard genome sequencing and annotation.</title>
        <authorList>
            <consortium name="The Broad Institute Genomics Platform"/>
            <consortium name="The Broad Institute Genome Sequencing Center for Infectious Disease"/>
            <person name="Wu L."/>
            <person name="Ma J."/>
        </authorList>
    </citation>
    <scope>NUCLEOTIDE SEQUENCE [LARGE SCALE GENOMIC DNA]</scope>
    <source>
        <strain evidence="9">KACC 12649</strain>
    </source>
</reference>
<keyword evidence="2" id="KW-0731">Sigma factor</keyword>
<evidence type="ECO:0000259" key="6">
    <source>
        <dbReference type="Pfam" id="PF04542"/>
    </source>
</evidence>
<dbReference type="PANTHER" id="PTHR30385:SF7">
    <property type="entry name" value="RNA POLYMERASE SIGMA FACTOR FLIA"/>
    <property type="match status" value="1"/>
</dbReference>
<dbReference type="RefSeq" id="WP_379778948.1">
    <property type="nucleotide sequence ID" value="NZ_JBHSMU010000003.1"/>
</dbReference>
<dbReference type="InterPro" id="IPR013325">
    <property type="entry name" value="RNA_pol_sigma_r2"/>
</dbReference>